<accession>A0A2V0NSC8</accession>
<evidence type="ECO:0000313" key="4">
    <source>
        <dbReference type="Proteomes" id="UP000247498"/>
    </source>
</evidence>
<feature type="domain" description="Complex 1 LYR protein" evidence="2">
    <location>
        <begin position="29"/>
        <end position="90"/>
    </location>
</feature>
<gene>
    <name evidence="3" type="ORF">Rsub_03537</name>
</gene>
<evidence type="ECO:0000259" key="2">
    <source>
        <dbReference type="Pfam" id="PF05347"/>
    </source>
</evidence>
<dbReference type="InParanoid" id="A0A2V0NSC8"/>
<evidence type="ECO:0000313" key="3">
    <source>
        <dbReference type="EMBL" id="GBF90541.1"/>
    </source>
</evidence>
<dbReference type="EMBL" id="BDRX01000017">
    <property type="protein sequence ID" value="GBF90541.1"/>
    <property type="molecule type" value="Genomic_DNA"/>
</dbReference>
<dbReference type="AlphaFoldDB" id="A0A2V0NSC8"/>
<protein>
    <recommendedName>
        <fullName evidence="2">Complex 1 LYR protein domain-containing protein</fullName>
    </recommendedName>
</protein>
<dbReference type="Proteomes" id="UP000247498">
    <property type="component" value="Unassembled WGS sequence"/>
</dbReference>
<dbReference type="FunCoup" id="A0A2V0NSC8">
    <property type="interactions" value="106"/>
</dbReference>
<dbReference type="InterPro" id="IPR008011">
    <property type="entry name" value="Complex1_LYR_dom"/>
</dbReference>
<keyword evidence="4" id="KW-1185">Reference proteome</keyword>
<dbReference type="GO" id="GO:0034551">
    <property type="term" value="P:mitochondrial respiratory chain complex III assembly"/>
    <property type="evidence" value="ECO:0007669"/>
    <property type="project" value="InterPro"/>
</dbReference>
<dbReference type="GO" id="GO:0005739">
    <property type="term" value="C:mitochondrion"/>
    <property type="evidence" value="ECO:0007669"/>
    <property type="project" value="GOC"/>
</dbReference>
<dbReference type="Pfam" id="PF05347">
    <property type="entry name" value="Complex1_LYR"/>
    <property type="match status" value="1"/>
</dbReference>
<dbReference type="PANTHER" id="PTHR47484">
    <property type="entry name" value="COMPLEX 1 PROTEIN CONTAINING PROTEIN, EXPRESSED"/>
    <property type="match status" value="1"/>
</dbReference>
<sequence>MLDASIVRPGRGSGSDAAAARPRLLTARREALALYRDVLRYSNLFVWRDDRGRVWRDVIRASARAEFEAARREADPELINRMIVTGRDAVQRSVEQFMRKRQLIIGEEDAAAAARGGAAPPPPPLGGGGGFGGPGGFGGGGFGGGGFGRGGGDPG</sequence>
<organism evidence="3 4">
    <name type="scientific">Raphidocelis subcapitata</name>
    <dbReference type="NCBI Taxonomy" id="307507"/>
    <lineage>
        <taxon>Eukaryota</taxon>
        <taxon>Viridiplantae</taxon>
        <taxon>Chlorophyta</taxon>
        <taxon>core chlorophytes</taxon>
        <taxon>Chlorophyceae</taxon>
        <taxon>CS clade</taxon>
        <taxon>Sphaeropleales</taxon>
        <taxon>Selenastraceae</taxon>
        <taxon>Raphidocelis</taxon>
    </lineage>
</organism>
<reference evidence="3 4" key="1">
    <citation type="journal article" date="2018" name="Sci. Rep.">
        <title>Raphidocelis subcapitata (=Pseudokirchneriella subcapitata) provides an insight into genome evolution and environmental adaptations in the Sphaeropleales.</title>
        <authorList>
            <person name="Suzuki S."/>
            <person name="Yamaguchi H."/>
            <person name="Nakajima N."/>
            <person name="Kawachi M."/>
        </authorList>
    </citation>
    <scope>NUCLEOTIDE SEQUENCE [LARGE SCALE GENOMIC DNA]</scope>
    <source>
        <strain evidence="3 4">NIES-35</strain>
    </source>
</reference>
<dbReference type="InterPro" id="IPR045298">
    <property type="entry name" value="Complex1_LYR_LYRM7"/>
</dbReference>
<feature type="region of interest" description="Disordered" evidence="1">
    <location>
        <begin position="113"/>
        <end position="155"/>
    </location>
</feature>
<evidence type="ECO:0000256" key="1">
    <source>
        <dbReference type="SAM" id="MobiDB-lite"/>
    </source>
</evidence>
<comment type="caution">
    <text evidence="3">The sequence shown here is derived from an EMBL/GenBank/DDBJ whole genome shotgun (WGS) entry which is preliminary data.</text>
</comment>
<feature type="compositionally biased region" description="Gly residues" evidence="1">
    <location>
        <begin position="126"/>
        <end position="155"/>
    </location>
</feature>
<dbReference type="OrthoDB" id="74240at2759"/>
<dbReference type="PANTHER" id="PTHR47484:SF1">
    <property type="entry name" value="COMPLEX 1 PROTEIN CONTAINING PROTEIN, EXPRESSED"/>
    <property type="match status" value="1"/>
</dbReference>
<proteinExistence type="predicted"/>
<dbReference type="CDD" id="cd20267">
    <property type="entry name" value="Complex1_LYR_LYRM7"/>
    <property type="match status" value="1"/>
</dbReference>
<name>A0A2V0NSC8_9CHLO</name>